<organism evidence="1 2">
    <name type="scientific">Racocetra persica</name>
    <dbReference type="NCBI Taxonomy" id="160502"/>
    <lineage>
        <taxon>Eukaryota</taxon>
        <taxon>Fungi</taxon>
        <taxon>Fungi incertae sedis</taxon>
        <taxon>Mucoromycota</taxon>
        <taxon>Glomeromycotina</taxon>
        <taxon>Glomeromycetes</taxon>
        <taxon>Diversisporales</taxon>
        <taxon>Gigasporaceae</taxon>
        <taxon>Racocetra</taxon>
    </lineage>
</organism>
<keyword evidence="2" id="KW-1185">Reference proteome</keyword>
<evidence type="ECO:0000313" key="1">
    <source>
        <dbReference type="EMBL" id="CAG8789581.1"/>
    </source>
</evidence>
<dbReference type="Proteomes" id="UP000789920">
    <property type="component" value="Unassembled WGS sequence"/>
</dbReference>
<reference evidence="1" key="1">
    <citation type="submission" date="2021-06" db="EMBL/GenBank/DDBJ databases">
        <authorList>
            <person name="Kallberg Y."/>
            <person name="Tangrot J."/>
            <person name="Rosling A."/>
        </authorList>
    </citation>
    <scope>NUCLEOTIDE SEQUENCE</scope>
    <source>
        <strain evidence="1">MA461A</strain>
    </source>
</reference>
<evidence type="ECO:0000313" key="2">
    <source>
        <dbReference type="Proteomes" id="UP000789920"/>
    </source>
</evidence>
<sequence>SEKAYFHISLILRHWYKDEFIDAVVVNEPFLRRNLLEKNSSTLSLPSFLDVADL</sequence>
<accession>A0ACA9REU9</accession>
<proteinExistence type="predicted"/>
<protein>
    <submittedName>
        <fullName evidence="1">16718_t:CDS:1</fullName>
    </submittedName>
</protein>
<feature type="non-terminal residue" evidence="1">
    <location>
        <position position="1"/>
    </location>
</feature>
<gene>
    <name evidence="1" type="ORF">RPERSI_LOCUS18909</name>
</gene>
<comment type="caution">
    <text evidence="1">The sequence shown here is derived from an EMBL/GenBank/DDBJ whole genome shotgun (WGS) entry which is preliminary data.</text>
</comment>
<name>A0ACA9REU9_9GLOM</name>
<dbReference type="EMBL" id="CAJVQC010050839">
    <property type="protein sequence ID" value="CAG8789581.1"/>
    <property type="molecule type" value="Genomic_DNA"/>
</dbReference>